<evidence type="ECO:0000313" key="5">
    <source>
        <dbReference type="EMBL" id="NYD85197.1"/>
    </source>
</evidence>
<evidence type="ECO:0000259" key="3">
    <source>
        <dbReference type="Pfam" id="PF14258"/>
    </source>
</evidence>
<protein>
    <recommendedName>
        <fullName evidence="3">DUF4350 domain-containing protein</fullName>
    </recommendedName>
</protein>
<dbReference type="EMBL" id="JACCBK010000001">
    <property type="protein sequence ID" value="NYD85197.1"/>
    <property type="molecule type" value="Genomic_DNA"/>
</dbReference>
<dbReference type="Proteomes" id="UP000577956">
    <property type="component" value="Unassembled WGS sequence"/>
</dbReference>
<keyword evidence="7" id="KW-1185">Reference proteome</keyword>
<name>A0A7Y9FDY8_9CELL</name>
<evidence type="ECO:0000256" key="1">
    <source>
        <dbReference type="SAM" id="MobiDB-lite"/>
    </source>
</evidence>
<dbReference type="Proteomes" id="UP000618382">
    <property type="component" value="Unassembled WGS sequence"/>
</dbReference>
<comment type="caution">
    <text evidence="5">The sequence shown here is derived from an EMBL/GenBank/DDBJ whole genome shotgun (WGS) entry which is preliminary data.</text>
</comment>
<feature type="compositionally biased region" description="Low complexity" evidence="1">
    <location>
        <begin position="18"/>
        <end position="29"/>
    </location>
</feature>
<dbReference type="Pfam" id="PF14258">
    <property type="entry name" value="DUF4350"/>
    <property type="match status" value="1"/>
</dbReference>
<keyword evidence="2" id="KW-1133">Transmembrane helix</keyword>
<proteinExistence type="predicted"/>
<dbReference type="EMBL" id="BONN01000013">
    <property type="protein sequence ID" value="GIG34172.1"/>
    <property type="molecule type" value="Genomic_DNA"/>
</dbReference>
<gene>
    <name evidence="5" type="ORF">BKA21_000746</name>
    <name evidence="4" type="ORF">Col01nite_33310</name>
</gene>
<reference evidence="5 6" key="1">
    <citation type="submission" date="2020-07" db="EMBL/GenBank/DDBJ databases">
        <title>Sequencing the genomes of 1000 actinobacteria strains.</title>
        <authorList>
            <person name="Klenk H.-P."/>
        </authorList>
    </citation>
    <scope>NUCLEOTIDE SEQUENCE [LARGE SCALE GENOMIC DNA]</scope>
    <source>
        <strain evidence="5 6">DSM 24482</strain>
    </source>
</reference>
<keyword evidence="2" id="KW-0472">Membrane</keyword>
<evidence type="ECO:0000313" key="6">
    <source>
        <dbReference type="Proteomes" id="UP000577956"/>
    </source>
</evidence>
<dbReference type="RefSeq" id="WP_140458574.1">
    <property type="nucleotide sequence ID" value="NZ_BAABFI010000028.1"/>
</dbReference>
<evidence type="ECO:0000256" key="2">
    <source>
        <dbReference type="SAM" id="Phobius"/>
    </source>
</evidence>
<organism evidence="5 6">
    <name type="scientific">Cellulomonas oligotrophica</name>
    <dbReference type="NCBI Taxonomy" id="931536"/>
    <lineage>
        <taxon>Bacteria</taxon>
        <taxon>Bacillati</taxon>
        <taxon>Actinomycetota</taxon>
        <taxon>Actinomycetes</taxon>
        <taxon>Micrococcales</taxon>
        <taxon>Cellulomonadaceae</taxon>
        <taxon>Cellulomonas</taxon>
    </lineage>
</organism>
<reference evidence="4 7" key="2">
    <citation type="submission" date="2021-01" db="EMBL/GenBank/DDBJ databases">
        <title>Whole genome shotgun sequence of Cellulomonas oligotrophica NBRC 109435.</title>
        <authorList>
            <person name="Komaki H."/>
            <person name="Tamura T."/>
        </authorList>
    </citation>
    <scope>NUCLEOTIDE SEQUENCE [LARGE SCALE GENOMIC DNA]</scope>
    <source>
        <strain evidence="4 7">NBRC 109435</strain>
    </source>
</reference>
<sequence>MSAPVGTTGPGPAPAAAPPSRTGPSTTPAGPDPTVVGDGTTARSRARSRWRRARGWVLVLAFALPAIGILALPAPPASTTPGAPDNPGAAGSRALAQVLQRQGVEVTYVRTSAAALAAAEDGGTVLVVGDTWLMPEQAEALVALDNDLVLVNAAWTLSYVSPTAGTSGSGAATSTREAGCDDPDAVAAGTITAGGGLRAGDGDGTVCFPTPDDPGAGAYLALEQDGRRVSALSDLTPLTNAALAEEGNAALALRLLGRHDTLVWYLPGLDDAGGVVAEDTTSLTDLVPWVRAVVLWLLLVLAVTVVQRARRFGPVVAETLPVVVRSAEATRGRGRLYRRARAHGHAGAALRAGTAARLAQRLGLPRSASGPALVDAVHRASGRPARDVDALLYGPPPTDDAALQRLAADLDQLESEVHRP</sequence>
<evidence type="ECO:0000313" key="4">
    <source>
        <dbReference type="EMBL" id="GIG34172.1"/>
    </source>
</evidence>
<dbReference type="AlphaFoldDB" id="A0A7Y9FDY8"/>
<evidence type="ECO:0000313" key="7">
    <source>
        <dbReference type="Proteomes" id="UP000618382"/>
    </source>
</evidence>
<feature type="domain" description="DUF4350" evidence="3">
    <location>
        <begin position="84"/>
        <end position="256"/>
    </location>
</feature>
<keyword evidence="2" id="KW-0812">Transmembrane</keyword>
<dbReference type="InterPro" id="IPR025646">
    <property type="entry name" value="DUF4350"/>
</dbReference>
<feature type="transmembrane region" description="Helical" evidence="2">
    <location>
        <begin position="53"/>
        <end position="72"/>
    </location>
</feature>
<feature type="region of interest" description="Disordered" evidence="1">
    <location>
        <begin position="1"/>
        <end position="47"/>
    </location>
</feature>
<accession>A0A7Y9FDY8</accession>